<evidence type="ECO:0000256" key="6">
    <source>
        <dbReference type="SAM" id="MobiDB-lite"/>
    </source>
</evidence>
<dbReference type="InterPro" id="IPR002677">
    <property type="entry name" value="Ribosomal_bL32"/>
</dbReference>
<dbReference type="GO" id="GO:0015934">
    <property type="term" value="C:large ribosomal subunit"/>
    <property type="evidence" value="ECO:0007669"/>
    <property type="project" value="InterPro"/>
</dbReference>
<dbReference type="PANTHER" id="PTHR35534">
    <property type="entry name" value="50S RIBOSOMAL PROTEIN L32"/>
    <property type="match status" value="1"/>
</dbReference>
<feature type="region of interest" description="Disordered" evidence="6">
    <location>
        <begin position="1"/>
        <end position="20"/>
    </location>
</feature>
<dbReference type="AlphaFoldDB" id="A0A351U7R2"/>
<evidence type="ECO:0000313" key="7">
    <source>
        <dbReference type="EMBL" id="NLW35360.1"/>
    </source>
</evidence>
<gene>
    <name evidence="5 7" type="primary">rpmF</name>
    <name evidence="7" type="ORF">GXY80_07755</name>
</gene>
<dbReference type="Proteomes" id="UP000777265">
    <property type="component" value="Unassembled WGS sequence"/>
</dbReference>
<name>A0A351U7R2_9BACT</name>
<evidence type="ECO:0000256" key="5">
    <source>
        <dbReference type="HAMAP-Rule" id="MF_00340"/>
    </source>
</evidence>
<proteinExistence type="inferred from homology"/>
<dbReference type="NCBIfam" id="TIGR01031">
    <property type="entry name" value="rpmF_bact"/>
    <property type="match status" value="1"/>
</dbReference>
<dbReference type="InterPro" id="IPR011332">
    <property type="entry name" value="Ribosomal_zn-bd"/>
</dbReference>
<dbReference type="GO" id="GO:0003735">
    <property type="term" value="F:structural constituent of ribosome"/>
    <property type="evidence" value="ECO:0007669"/>
    <property type="project" value="InterPro"/>
</dbReference>
<dbReference type="Gene3D" id="1.20.5.640">
    <property type="entry name" value="Single helix bin"/>
    <property type="match status" value="1"/>
</dbReference>
<evidence type="ECO:0000256" key="1">
    <source>
        <dbReference type="ARBA" id="ARBA00008560"/>
    </source>
</evidence>
<dbReference type="PANTHER" id="PTHR35534:SF1">
    <property type="entry name" value="LARGE RIBOSOMAL SUBUNIT PROTEIN BL32"/>
    <property type="match status" value="1"/>
</dbReference>
<dbReference type="EMBL" id="JAAYEE010000127">
    <property type="protein sequence ID" value="NLW35360.1"/>
    <property type="molecule type" value="Genomic_DNA"/>
</dbReference>
<accession>A0A351U7R2</accession>
<dbReference type="Pfam" id="PF01783">
    <property type="entry name" value="Ribosomal_L32p"/>
    <property type="match status" value="1"/>
</dbReference>
<keyword evidence="2 5" id="KW-0689">Ribosomal protein</keyword>
<reference evidence="7" key="1">
    <citation type="journal article" date="2020" name="Biotechnol. Biofuels">
        <title>New insights from the biogas microbiome by comprehensive genome-resolved metagenomics of nearly 1600 species originating from multiple anaerobic digesters.</title>
        <authorList>
            <person name="Campanaro S."/>
            <person name="Treu L."/>
            <person name="Rodriguez-R L.M."/>
            <person name="Kovalovszki A."/>
            <person name="Ziels R.M."/>
            <person name="Maus I."/>
            <person name="Zhu X."/>
            <person name="Kougias P.G."/>
            <person name="Basile A."/>
            <person name="Luo G."/>
            <person name="Schluter A."/>
            <person name="Konstantinidis K.T."/>
            <person name="Angelidaki I."/>
        </authorList>
    </citation>
    <scope>NUCLEOTIDE SEQUENCE</scope>
    <source>
        <strain evidence="7">AS06rmzACSIP_7</strain>
    </source>
</reference>
<protein>
    <recommendedName>
        <fullName evidence="4 5">Large ribosomal subunit protein bL32</fullName>
    </recommendedName>
</protein>
<dbReference type="HAMAP" id="MF_00340">
    <property type="entry name" value="Ribosomal_bL32"/>
    <property type="match status" value="1"/>
</dbReference>
<sequence length="60" mass="6806">MAVPKRKTSKSARDKRRTHYKATAPSIVLCPNCKEPKLPHIVCSKCGFYRGRQYLEVGEA</sequence>
<evidence type="ECO:0000256" key="4">
    <source>
        <dbReference type="ARBA" id="ARBA00035178"/>
    </source>
</evidence>
<comment type="similarity">
    <text evidence="1 5">Belongs to the bacterial ribosomal protein bL32 family.</text>
</comment>
<evidence type="ECO:0000256" key="2">
    <source>
        <dbReference type="ARBA" id="ARBA00022980"/>
    </source>
</evidence>
<dbReference type="GO" id="GO:0006412">
    <property type="term" value="P:translation"/>
    <property type="evidence" value="ECO:0007669"/>
    <property type="project" value="UniProtKB-UniRule"/>
</dbReference>
<reference evidence="7" key="2">
    <citation type="submission" date="2020-01" db="EMBL/GenBank/DDBJ databases">
        <authorList>
            <person name="Campanaro S."/>
        </authorList>
    </citation>
    <scope>NUCLEOTIDE SEQUENCE</scope>
    <source>
        <strain evidence="7">AS06rmzACSIP_7</strain>
    </source>
</reference>
<evidence type="ECO:0000313" key="8">
    <source>
        <dbReference type="Proteomes" id="UP000777265"/>
    </source>
</evidence>
<evidence type="ECO:0000256" key="3">
    <source>
        <dbReference type="ARBA" id="ARBA00023274"/>
    </source>
</evidence>
<dbReference type="SUPFAM" id="SSF57829">
    <property type="entry name" value="Zn-binding ribosomal proteins"/>
    <property type="match status" value="1"/>
</dbReference>
<organism evidence="7 8">
    <name type="scientific">Syntrophorhabdus aromaticivorans</name>
    <dbReference type="NCBI Taxonomy" id="328301"/>
    <lineage>
        <taxon>Bacteria</taxon>
        <taxon>Pseudomonadati</taxon>
        <taxon>Thermodesulfobacteriota</taxon>
        <taxon>Syntrophorhabdia</taxon>
        <taxon>Syntrophorhabdales</taxon>
        <taxon>Syntrophorhabdaceae</taxon>
        <taxon>Syntrophorhabdus</taxon>
    </lineage>
</organism>
<dbReference type="STRING" id="909663.GCA_000512235_01196"/>
<dbReference type="InterPro" id="IPR044957">
    <property type="entry name" value="Ribosomal_bL32_bact"/>
</dbReference>
<comment type="caution">
    <text evidence="7">The sequence shown here is derived from an EMBL/GenBank/DDBJ whole genome shotgun (WGS) entry which is preliminary data.</text>
</comment>
<keyword evidence="3 5" id="KW-0687">Ribonucleoprotein</keyword>